<reference evidence="2 3" key="1">
    <citation type="submission" date="2023-05" db="EMBL/GenBank/DDBJ databases">
        <title>Genome sequence of Pinibacter sp. MAH-24.</title>
        <authorList>
            <person name="Huq M.A."/>
        </authorList>
    </citation>
    <scope>NUCLEOTIDE SEQUENCE [LARGE SCALE GENOMIC DNA]</scope>
    <source>
        <strain evidence="2 3">MAH-24</strain>
    </source>
</reference>
<evidence type="ECO:0000313" key="3">
    <source>
        <dbReference type="Proteomes" id="UP001226434"/>
    </source>
</evidence>
<dbReference type="Proteomes" id="UP001226434">
    <property type="component" value="Unassembled WGS sequence"/>
</dbReference>
<keyword evidence="3" id="KW-1185">Reference proteome</keyword>
<keyword evidence="1" id="KW-1133">Transmembrane helix</keyword>
<comment type="caution">
    <text evidence="2">The sequence shown here is derived from an EMBL/GenBank/DDBJ whole genome shotgun (WGS) entry which is preliminary data.</text>
</comment>
<sequence length="91" mass="10339">MKISGALCLCTFKRVLKIHEPSAMGNIYIGIRALLTGTVLTVATVLIGFRYLAAWKKAQTEKTKDRKCHLSKKEISTRQRMLDKERETNSK</sequence>
<evidence type="ECO:0000256" key="1">
    <source>
        <dbReference type="SAM" id="Phobius"/>
    </source>
</evidence>
<protein>
    <submittedName>
        <fullName evidence="2">Uncharacterized protein</fullName>
    </submittedName>
</protein>
<accession>A0ABT6RC13</accession>
<keyword evidence="1" id="KW-0472">Membrane</keyword>
<dbReference type="EMBL" id="JASBRG010000006">
    <property type="protein sequence ID" value="MDI3320111.1"/>
    <property type="molecule type" value="Genomic_DNA"/>
</dbReference>
<organism evidence="2 3">
    <name type="scientific">Pinibacter soli</name>
    <dbReference type="NCBI Taxonomy" id="3044211"/>
    <lineage>
        <taxon>Bacteria</taxon>
        <taxon>Pseudomonadati</taxon>
        <taxon>Bacteroidota</taxon>
        <taxon>Chitinophagia</taxon>
        <taxon>Chitinophagales</taxon>
        <taxon>Chitinophagaceae</taxon>
        <taxon>Pinibacter</taxon>
    </lineage>
</organism>
<feature type="transmembrane region" description="Helical" evidence="1">
    <location>
        <begin position="27"/>
        <end position="52"/>
    </location>
</feature>
<dbReference type="RefSeq" id="WP_282334210.1">
    <property type="nucleotide sequence ID" value="NZ_JASBRG010000006.1"/>
</dbReference>
<name>A0ABT6RC13_9BACT</name>
<proteinExistence type="predicted"/>
<gene>
    <name evidence="2" type="ORF">QJ048_10030</name>
</gene>
<evidence type="ECO:0000313" key="2">
    <source>
        <dbReference type="EMBL" id="MDI3320111.1"/>
    </source>
</evidence>
<keyword evidence="1" id="KW-0812">Transmembrane</keyword>